<evidence type="ECO:0000313" key="3">
    <source>
        <dbReference type="Proteomes" id="UP000560081"/>
    </source>
</evidence>
<dbReference type="CDD" id="cd04301">
    <property type="entry name" value="NAT_SF"/>
    <property type="match status" value="1"/>
</dbReference>
<evidence type="ECO:0000259" key="1">
    <source>
        <dbReference type="PROSITE" id="PS51186"/>
    </source>
</evidence>
<dbReference type="GO" id="GO:0016747">
    <property type="term" value="F:acyltransferase activity, transferring groups other than amino-acyl groups"/>
    <property type="evidence" value="ECO:0007669"/>
    <property type="project" value="InterPro"/>
</dbReference>
<evidence type="ECO:0000313" key="2">
    <source>
        <dbReference type="EMBL" id="MBB4882297.1"/>
    </source>
</evidence>
<dbReference type="SUPFAM" id="SSF55729">
    <property type="entry name" value="Acyl-CoA N-acyltransferases (Nat)"/>
    <property type="match status" value="2"/>
</dbReference>
<reference evidence="2 3" key="1">
    <citation type="submission" date="2020-08" db="EMBL/GenBank/DDBJ databases">
        <title>Sequencing the genomes of 1000 actinobacteria strains.</title>
        <authorList>
            <person name="Klenk H.-P."/>
        </authorList>
    </citation>
    <scope>NUCLEOTIDE SEQUENCE [LARGE SCALE GENOMIC DNA]</scope>
    <source>
        <strain evidence="2 3">DSM 19079</strain>
    </source>
</reference>
<dbReference type="PANTHER" id="PTHR43415:SF4">
    <property type="entry name" value="N-ACETYLTRANSFERASE DOMAIN-CONTAINING PROTEIN"/>
    <property type="match status" value="1"/>
</dbReference>
<accession>A0A7W7L275</accession>
<dbReference type="EMBL" id="JACHMC010000001">
    <property type="protein sequence ID" value="MBB4882297.1"/>
    <property type="molecule type" value="Genomic_DNA"/>
</dbReference>
<feature type="domain" description="N-acetyltransferase" evidence="1">
    <location>
        <begin position="202"/>
        <end position="338"/>
    </location>
</feature>
<keyword evidence="3" id="KW-1185">Reference proteome</keyword>
<dbReference type="PROSITE" id="PS51186">
    <property type="entry name" value="GNAT"/>
    <property type="match status" value="2"/>
</dbReference>
<organism evidence="2 3">
    <name type="scientific">Micrococcus flavus</name>
    <dbReference type="NCBI Taxonomy" id="384602"/>
    <lineage>
        <taxon>Bacteria</taxon>
        <taxon>Bacillati</taxon>
        <taxon>Actinomycetota</taxon>
        <taxon>Actinomycetes</taxon>
        <taxon>Micrococcales</taxon>
        <taxon>Micrococcaceae</taxon>
        <taxon>Micrococcus</taxon>
    </lineage>
</organism>
<dbReference type="Proteomes" id="UP000560081">
    <property type="component" value="Unassembled WGS sequence"/>
</dbReference>
<proteinExistence type="predicted"/>
<dbReference type="Pfam" id="PF13302">
    <property type="entry name" value="Acetyltransf_3"/>
    <property type="match status" value="1"/>
</dbReference>
<sequence length="338" mass="37231">METVPVSPEPAVDLRPVAAKDEEFLWGWLHGTPDPEWKRWDAPYFHAGDTPVPDRSAFAVTHARHVEDRHRRIVAVDGASVGLVTRYEEAPAGGGWWELGILLFDPSRWGRGIGRRALAAWTDATFAETDAHLITLTSWSGNERMVACAQHAGYTSVARVPEARAWDGRRWDSVRLGLLRAEWQAARTPAADDAAPLTPPDIAFREGEVPAAEDLRRLYDAVGWSAYTQDMETLAAGVAGSSRVVTGWAGDVLVGLARVVSDGHTIAYLQDLLVDPAHQRRGIASELLRRVFAPYVHVRQHVLITDAEPGQRAFYEAAGFCEIRDGRSPGRAFVRFAA</sequence>
<dbReference type="Gene3D" id="3.40.630.30">
    <property type="match status" value="2"/>
</dbReference>
<dbReference type="InterPro" id="IPR016181">
    <property type="entry name" value="Acyl_CoA_acyltransferase"/>
</dbReference>
<name>A0A7W7L275_9MICC</name>
<dbReference type="InterPro" id="IPR000182">
    <property type="entry name" value="GNAT_dom"/>
</dbReference>
<dbReference type="AlphaFoldDB" id="A0A7W7L275"/>
<feature type="domain" description="N-acetyltransferase" evidence="1">
    <location>
        <begin position="12"/>
        <end position="181"/>
    </location>
</feature>
<protein>
    <submittedName>
        <fullName evidence="2">RimJ/RimL family protein N-acetyltransferase</fullName>
    </submittedName>
</protein>
<gene>
    <name evidence="2" type="ORF">BJ976_000648</name>
</gene>
<dbReference type="RefSeq" id="WP_376698701.1">
    <property type="nucleotide sequence ID" value="NZ_BMLA01000005.1"/>
</dbReference>
<comment type="caution">
    <text evidence="2">The sequence shown here is derived from an EMBL/GenBank/DDBJ whole genome shotgun (WGS) entry which is preliminary data.</text>
</comment>
<dbReference type="PANTHER" id="PTHR43415">
    <property type="entry name" value="SPERMIDINE N(1)-ACETYLTRANSFERASE"/>
    <property type="match status" value="1"/>
</dbReference>
<keyword evidence="2" id="KW-0808">Transferase</keyword>
<dbReference type="Pfam" id="PF13673">
    <property type="entry name" value="Acetyltransf_10"/>
    <property type="match status" value="1"/>
</dbReference>